<dbReference type="EMBL" id="CADCTG010000118">
    <property type="protein sequence ID" value="CAA9233172.1"/>
    <property type="molecule type" value="Genomic_DNA"/>
</dbReference>
<evidence type="ECO:0000256" key="1">
    <source>
        <dbReference type="SAM" id="MobiDB-lite"/>
    </source>
</evidence>
<feature type="region of interest" description="Disordered" evidence="1">
    <location>
        <begin position="99"/>
        <end position="162"/>
    </location>
</feature>
<feature type="compositionally biased region" description="Low complexity" evidence="1">
    <location>
        <begin position="8"/>
        <end position="34"/>
    </location>
</feature>
<name>A0A6J4HUB0_9PROT</name>
<feature type="region of interest" description="Disordered" evidence="1">
    <location>
        <begin position="1"/>
        <end position="70"/>
    </location>
</feature>
<protein>
    <submittedName>
        <fullName evidence="2">6,7-dimethyl-8-ribityllumazine synthase</fullName>
        <ecNumber evidence="2">2.5.1.78</ecNumber>
    </submittedName>
</protein>
<reference evidence="2" key="1">
    <citation type="submission" date="2020-02" db="EMBL/GenBank/DDBJ databases">
        <authorList>
            <person name="Meier V. D."/>
        </authorList>
    </citation>
    <scope>NUCLEOTIDE SEQUENCE</scope>
    <source>
        <strain evidence="2">AVDCRST_MAG08</strain>
    </source>
</reference>
<dbReference type="EC" id="2.5.1.78" evidence="2"/>
<feature type="non-terminal residue" evidence="2">
    <location>
        <position position="162"/>
    </location>
</feature>
<evidence type="ECO:0000313" key="2">
    <source>
        <dbReference type="EMBL" id="CAA9233172.1"/>
    </source>
</evidence>
<feature type="compositionally biased region" description="Basic residues" evidence="1">
    <location>
        <begin position="99"/>
        <end position="118"/>
    </location>
</feature>
<dbReference type="AlphaFoldDB" id="A0A6J4HUB0"/>
<organism evidence="2">
    <name type="scientific">uncultured Acetobacteraceae bacterium</name>
    <dbReference type="NCBI Taxonomy" id="169975"/>
    <lineage>
        <taxon>Bacteria</taxon>
        <taxon>Pseudomonadati</taxon>
        <taxon>Pseudomonadota</taxon>
        <taxon>Alphaproteobacteria</taxon>
        <taxon>Acetobacterales</taxon>
        <taxon>Acetobacteraceae</taxon>
        <taxon>environmental samples</taxon>
    </lineage>
</organism>
<feature type="compositionally biased region" description="Low complexity" evidence="1">
    <location>
        <begin position="61"/>
        <end position="70"/>
    </location>
</feature>
<dbReference type="GO" id="GO:0000906">
    <property type="term" value="F:6,7-dimethyl-8-ribityllumazine synthase activity"/>
    <property type="evidence" value="ECO:0007669"/>
    <property type="project" value="UniProtKB-EC"/>
</dbReference>
<feature type="non-terminal residue" evidence="2">
    <location>
        <position position="1"/>
    </location>
</feature>
<gene>
    <name evidence="2" type="ORF">AVDCRST_MAG08-1235</name>
</gene>
<keyword evidence="2" id="KW-0808">Transferase</keyword>
<accession>A0A6J4HUB0</accession>
<proteinExistence type="predicted"/>
<sequence>EHDRRGFARNAGRPGGAAAPACGPGAVLRAGSGRDAPRRRARLRRGGRDRGGRGRGRRLRAAGGAAHGAAVAGRLALRRLPHPGLRGARRDRPLRVHLRRGLPGRHGHLHGNRRCHRLRPADGGRLAAGGGPLRRGQDEQGRRSGAGPARSDRAPPTLEPDM</sequence>